<dbReference type="KEGG" id="ovi:T265_15871"/>
<dbReference type="CTD" id="20330036"/>
<gene>
    <name evidence="1" type="ORF">T265_15871</name>
</gene>
<dbReference type="AlphaFoldDB" id="A0A074YVD5"/>
<feature type="non-terminal residue" evidence="1">
    <location>
        <position position="65"/>
    </location>
</feature>
<reference evidence="1 2" key="1">
    <citation type="submission" date="2013-11" db="EMBL/GenBank/DDBJ databases">
        <title>Opisthorchis viverrini - life in the bile duct.</title>
        <authorList>
            <person name="Young N.D."/>
            <person name="Nagarajan N."/>
            <person name="Lin S.J."/>
            <person name="Korhonen P.K."/>
            <person name="Jex A.R."/>
            <person name="Hall R.S."/>
            <person name="Safavi-Hemami H."/>
            <person name="Kaewkong W."/>
            <person name="Bertrand D."/>
            <person name="Gao S."/>
            <person name="Seet Q."/>
            <person name="Wongkham S."/>
            <person name="Teh B.T."/>
            <person name="Wongkham C."/>
            <person name="Intapan P.M."/>
            <person name="Maleewong W."/>
            <person name="Yang X."/>
            <person name="Hu M."/>
            <person name="Wang Z."/>
            <person name="Hofmann A."/>
            <person name="Sternberg P.W."/>
            <person name="Tan P."/>
            <person name="Wang J."/>
            <person name="Gasser R.B."/>
        </authorList>
    </citation>
    <scope>NUCLEOTIDE SEQUENCE [LARGE SCALE GENOMIC DNA]</scope>
</reference>
<dbReference type="OrthoDB" id="10261452at2759"/>
<protein>
    <submittedName>
        <fullName evidence="1">Uncharacterized protein</fullName>
    </submittedName>
</protein>
<dbReference type="Proteomes" id="UP000054324">
    <property type="component" value="Unassembled WGS sequence"/>
</dbReference>
<name>A0A074YVD5_OPIVI</name>
<evidence type="ECO:0000313" key="1">
    <source>
        <dbReference type="EMBL" id="KER18716.1"/>
    </source>
</evidence>
<dbReference type="GeneID" id="20330036"/>
<sequence>MIAFLPDIGLQRALLRVLQGQGAPRLPPELRQEGQASRRAREPLVAPPVWAKQVVSLLQCCRTCG</sequence>
<dbReference type="EMBL" id="KL598424">
    <property type="protein sequence ID" value="KER18716.1"/>
    <property type="molecule type" value="Genomic_DNA"/>
</dbReference>
<dbReference type="RefSeq" id="XP_009177537.1">
    <property type="nucleotide sequence ID" value="XM_009179273.1"/>
</dbReference>
<accession>A0A074YVD5</accession>
<proteinExistence type="predicted"/>
<keyword evidence="2" id="KW-1185">Reference proteome</keyword>
<evidence type="ECO:0000313" key="2">
    <source>
        <dbReference type="Proteomes" id="UP000054324"/>
    </source>
</evidence>
<organism evidence="1 2">
    <name type="scientific">Opisthorchis viverrini</name>
    <name type="common">Southeast Asian liver fluke</name>
    <dbReference type="NCBI Taxonomy" id="6198"/>
    <lineage>
        <taxon>Eukaryota</taxon>
        <taxon>Metazoa</taxon>
        <taxon>Spiralia</taxon>
        <taxon>Lophotrochozoa</taxon>
        <taxon>Platyhelminthes</taxon>
        <taxon>Trematoda</taxon>
        <taxon>Digenea</taxon>
        <taxon>Opisthorchiida</taxon>
        <taxon>Opisthorchiata</taxon>
        <taxon>Opisthorchiidae</taxon>
        <taxon>Opisthorchis</taxon>
    </lineage>
</organism>